<protein>
    <submittedName>
        <fullName evidence="2">Uncharacterized protein</fullName>
    </submittedName>
</protein>
<accession>A0A4Z2EPA2</accession>
<name>A0A4Z2EPA2_9TELE</name>
<evidence type="ECO:0000313" key="2">
    <source>
        <dbReference type="EMBL" id="TNN30777.1"/>
    </source>
</evidence>
<organism evidence="2 3">
    <name type="scientific">Liparis tanakae</name>
    <name type="common">Tanaka's snailfish</name>
    <dbReference type="NCBI Taxonomy" id="230148"/>
    <lineage>
        <taxon>Eukaryota</taxon>
        <taxon>Metazoa</taxon>
        <taxon>Chordata</taxon>
        <taxon>Craniata</taxon>
        <taxon>Vertebrata</taxon>
        <taxon>Euteleostomi</taxon>
        <taxon>Actinopterygii</taxon>
        <taxon>Neopterygii</taxon>
        <taxon>Teleostei</taxon>
        <taxon>Neoteleostei</taxon>
        <taxon>Acanthomorphata</taxon>
        <taxon>Eupercaria</taxon>
        <taxon>Perciformes</taxon>
        <taxon>Cottioidei</taxon>
        <taxon>Cottales</taxon>
        <taxon>Liparidae</taxon>
        <taxon>Liparis</taxon>
    </lineage>
</organism>
<dbReference type="Proteomes" id="UP000314294">
    <property type="component" value="Unassembled WGS sequence"/>
</dbReference>
<dbReference type="AlphaFoldDB" id="A0A4Z2EPA2"/>
<comment type="caution">
    <text evidence="2">The sequence shown here is derived from an EMBL/GenBank/DDBJ whole genome shotgun (WGS) entry which is preliminary data.</text>
</comment>
<sequence>MAGPERRSCSTRMWTEAVSQSLWTNSSVRPSLSGHVLHTDYGGLSLQAQYQEGPVSCSGKASEGTRSEEQASLSPETMLVKSEESKTNGGPGSRLVQRSGLTSGQCSSSWVHLHEVTSY</sequence>
<evidence type="ECO:0000256" key="1">
    <source>
        <dbReference type="SAM" id="MobiDB-lite"/>
    </source>
</evidence>
<reference evidence="2 3" key="1">
    <citation type="submission" date="2019-03" db="EMBL/GenBank/DDBJ databases">
        <title>First draft genome of Liparis tanakae, snailfish: a comprehensive survey of snailfish specific genes.</title>
        <authorList>
            <person name="Kim W."/>
            <person name="Song I."/>
            <person name="Jeong J.-H."/>
            <person name="Kim D."/>
            <person name="Kim S."/>
            <person name="Ryu S."/>
            <person name="Song J.Y."/>
            <person name="Lee S.K."/>
        </authorList>
    </citation>
    <scope>NUCLEOTIDE SEQUENCE [LARGE SCALE GENOMIC DNA]</scope>
    <source>
        <tissue evidence="2">Muscle</tissue>
    </source>
</reference>
<dbReference type="EMBL" id="SRLO01004136">
    <property type="protein sequence ID" value="TNN30777.1"/>
    <property type="molecule type" value="Genomic_DNA"/>
</dbReference>
<keyword evidence="3" id="KW-1185">Reference proteome</keyword>
<gene>
    <name evidence="2" type="ORF">EYF80_059071</name>
</gene>
<proteinExistence type="predicted"/>
<feature type="compositionally biased region" description="Polar residues" evidence="1">
    <location>
        <begin position="99"/>
        <end position="108"/>
    </location>
</feature>
<feature type="region of interest" description="Disordered" evidence="1">
    <location>
        <begin position="53"/>
        <end position="108"/>
    </location>
</feature>
<evidence type="ECO:0000313" key="3">
    <source>
        <dbReference type="Proteomes" id="UP000314294"/>
    </source>
</evidence>